<dbReference type="Pfam" id="PF07971">
    <property type="entry name" value="Glyco_hydro_92"/>
    <property type="match status" value="1"/>
</dbReference>
<feature type="domain" description="Glycosyl hydrolase family 92 N-terminal" evidence="3">
    <location>
        <begin position="5"/>
        <end position="167"/>
    </location>
</feature>
<gene>
    <name evidence="4" type="ORF">N1032_08075</name>
</gene>
<feature type="region of interest" description="Disordered" evidence="1">
    <location>
        <begin position="708"/>
        <end position="753"/>
    </location>
</feature>
<comment type="caution">
    <text evidence="4">The sequence shown here is derived from an EMBL/GenBank/DDBJ whole genome shotgun (WGS) entry which is preliminary data.</text>
</comment>
<evidence type="ECO:0000256" key="1">
    <source>
        <dbReference type="SAM" id="MobiDB-lite"/>
    </source>
</evidence>
<protein>
    <submittedName>
        <fullName evidence="4">Glycoside hydrolase family 92 protein</fullName>
    </submittedName>
</protein>
<keyword evidence="4" id="KW-0378">Hydrolase</keyword>
<name>A0ABT2H187_9MICO</name>
<dbReference type="Gene3D" id="1.20.1050.60">
    <property type="entry name" value="alpha-1,2-mannosidase"/>
    <property type="match status" value="1"/>
</dbReference>
<feature type="region of interest" description="Disordered" evidence="1">
    <location>
        <begin position="794"/>
        <end position="883"/>
    </location>
</feature>
<dbReference type="RefSeq" id="WP_259538512.1">
    <property type="nucleotide sequence ID" value="NZ_JANLCJ010000002.1"/>
</dbReference>
<dbReference type="SUPFAM" id="SSF48208">
    <property type="entry name" value="Six-hairpin glycosidases"/>
    <property type="match status" value="1"/>
</dbReference>
<dbReference type="PANTHER" id="PTHR12143">
    <property type="entry name" value="PEPTIDE N-GLYCANASE PNGASE -RELATED"/>
    <property type="match status" value="1"/>
</dbReference>
<feature type="compositionally biased region" description="Low complexity" evidence="1">
    <location>
        <begin position="730"/>
        <end position="753"/>
    </location>
</feature>
<evidence type="ECO:0000259" key="3">
    <source>
        <dbReference type="Pfam" id="PF17678"/>
    </source>
</evidence>
<keyword evidence="5" id="KW-1185">Reference proteome</keyword>
<dbReference type="GO" id="GO:0016787">
    <property type="term" value="F:hydrolase activity"/>
    <property type="evidence" value="ECO:0007669"/>
    <property type="project" value="UniProtKB-KW"/>
</dbReference>
<accession>A0ABT2H187</accession>
<feature type="compositionally biased region" description="Acidic residues" evidence="1">
    <location>
        <begin position="796"/>
        <end position="806"/>
    </location>
</feature>
<dbReference type="InterPro" id="IPR012939">
    <property type="entry name" value="Glyco_hydro_92"/>
</dbReference>
<evidence type="ECO:0000313" key="5">
    <source>
        <dbReference type="Proteomes" id="UP001165586"/>
    </source>
</evidence>
<dbReference type="Gene3D" id="2.70.98.10">
    <property type="match status" value="1"/>
</dbReference>
<reference evidence="4" key="1">
    <citation type="submission" date="2022-08" db="EMBL/GenBank/DDBJ databases">
        <authorList>
            <person name="Deng Y."/>
            <person name="Han X.-F."/>
            <person name="Zhang Y.-Q."/>
        </authorList>
    </citation>
    <scope>NUCLEOTIDE SEQUENCE</scope>
    <source>
        <strain evidence="4">CPCC 203386</strain>
    </source>
</reference>
<dbReference type="Proteomes" id="UP001165586">
    <property type="component" value="Unassembled WGS sequence"/>
</dbReference>
<dbReference type="InterPro" id="IPR008928">
    <property type="entry name" value="6-hairpin_glycosidase_sf"/>
</dbReference>
<dbReference type="InterPro" id="IPR050883">
    <property type="entry name" value="PNGase"/>
</dbReference>
<evidence type="ECO:0000313" key="4">
    <source>
        <dbReference type="EMBL" id="MCS5733695.1"/>
    </source>
</evidence>
<dbReference type="EMBL" id="JANLCJ010000002">
    <property type="protein sequence ID" value="MCS5733695.1"/>
    <property type="molecule type" value="Genomic_DNA"/>
</dbReference>
<dbReference type="InterPro" id="IPR041371">
    <property type="entry name" value="GH92_N"/>
</dbReference>
<proteinExistence type="predicted"/>
<evidence type="ECO:0000259" key="2">
    <source>
        <dbReference type="Pfam" id="PF07971"/>
    </source>
</evidence>
<dbReference type="Gene3D" id="3.30.2080.10">
    <property type="entry name" value="GH92 mannosidase domain"/>
    <property type="match status" value="1"/>
</dbReference>
<dbReference type="Gene3D" id="1.20.1610.10">
    <property type="entry name" value="alpha-1,2-mannosidases domains"/>
    <property type="match status" value="1"/>
</dbReference>
<dbReference type="Pfam" id="PF17678">
    <property type="entry name" value="Glyco_hydro_92N"/>
    <property type="match status" value="1"/>
</dbReference>
<feature type="compositionally biased region" description="Pro residues" evidence="1">
    <location>
        <begin position="854"/>
        <end position="865"/>
    </location>
</feature>
<organism evidence="4 5">
    <name type="scientific">Herbiconiux daphne</name>
    <dbReference type="NCBI Taxonomy" id="2970914"/>
    <lineage>
        <taxon>Bacteria</taxon>
        <taxon>Bacillati</taxon>
        <taxon>Actinomycetota</taxon>
        <taxon>Actinomycetes</taxon>
        <taxon>Micrococcales</taxon>
        <taxon>Microbacteriaceae</taxon>
        <taxon>Herbiconiux</taxon>
    </lineage>
</organism>
<dbReference type="InterPro" id="IPR014718">
    <property type="entry name" value="GH-type_carb-bd"/>
</dbReference>
<sequence length="883" mass="94750">MNGSVDPFIGSEVTSLPPATGLAATWWWPKPQIGNTHPGATYPLGMVSACAYSGAYPTGYGKYDLSLEGVPSTIHDTQLASGFSHFQQSGTGAIRKYYNYFRVTPMVEPLDVLGRTWQVTDEQAEPGYYSATLDSGVTAEITVGPKSAVHRYTFPRHSNARIVIDFSLGGLAIPYGSTIPLRAHLETIEPGVASGVVVAEGAPIAVHIECDTPQWRQMLWYDRRLMPGGTRLDFDHIRPTTLRPFGLMWAGPSEPGQTIELRIGFSFRGVEQAERNLRADCGPGPARFEARRERTQKTWRKQLKTITVDTPSADRRTVFTTALYHSLIKPSFAESESPFWPADGPFAFDISTMWDIYRTQLPLLTALAPERAVELANALLTICEEEGNFPIGYRLARGGDRFSRQGSALAHTFLADLCQLGLPGIDWDWALVHMSDDLRRTYGEEFLLRGEAHPISHTLDLAFGYWCTANVARHVGDKALAAQFDELAERWANAFDATSGLLKDSTYYEGSRYNYSFRLLHDMAGRIEVSGGRERFVQQLDEFFGYGAEPVTQPGNKPGAEELLTGYNLGRFEGLNNEPDMDAPWAYHYAGRPDRTAEIVHNVVHQQFGVGRGGLPGNDDSGGLSSWYVWASLGLFPVAGQNIFLVNAPSFAEATIAVGDGTFAIRTRDFVEPIAGGPVQYVQSVELNGVPLERSWLRGDEFHRGGELVVTLGPQPSGWGSVEVPPSTRPAAPVGSAGSPGSPGSAPAAGATNAGATNAGATNAGATNAGATNASAAATDAAAVDAQVERAASIETESDIGDDDLAPEGSVVVTDADDPALGFELELEPDDPGRLVADDPVPADPPEARQTPAGPTPSGPTPSGPTPSGSSDPDPQPRTGESS</sequence>
<dbReference type="PANTHER" id="PTHR12143:SF43">
    <property type="entry name" value="PUTATIVE-RELATED"/>
    <property type="match status" value="1"/>
</dbReference>
<feature type="domain" description="Glycosyl hydrolase family 92" evidence="2">
    <location>
        <begin position="272"/>
        <end position="713"/>
    </location>
</feature>